<keyword evidence="1" id="KW-1133">Transmembrane helix</keyword>
<gene>
    <name evidence="3" type="ORF">EKN06_08360</name>
</gene>
<comment type="caution">
    <text evidence="3">The sequence shown here is derived from an EMBL/GenBank/DDBJ whole genome shotgun (WGS) entry which is preliminary data.</text>
</comment>
<dbReference type="InterPro" id="IPR013099">
    <property type="entry name" value="K_chnl_dom"/>
</dbReference>
<dbReference type="AlphaFoldDB" id="A0A437GXR6"/>
<dbReference type="OrthoDB" id="2974133at2"/>
<organism evidence="3 4">
    <name type="scientific">Croceicoccus ponticola</name>
    <dbReference type="NCBI Taxonomy" id="2217664"/>
    <lineage>
        <taxon>Bacteria</taxon>
        <taxon>Pseudomonadati</taxon>
        <taxon>Pseudomonadota</taxon>
        <taxon>Alphaproteobacteria</taxon>
        <taxon>Sphingomonadales</taxon>
        <taxon>Erythrobacteraceae</taxon>
        <taxon>Croceicoccus</taxon>
    </lineage>
</organism>
<sequence length="139" mass="15733">MHFFGLRWLAWLVQHREPKVRRPLLVVLFTIFTLHLVEVLLFAILLALIEAGGFGRLMGATYGGAGWFVDHFYFSIASYTTLGLGDIVPHGAIRMVAGLEALAGLVLVTWSASFTYLMMERLWSDRLPTKTETEMEKED</sequence>
<protein>
    <submittedName>
        <fullName evidence="3">Two pore domain potassium channel family protein</fullName>
    </submittedName>
</protein>
<keyword evidence="3" id="KW-0407">Ion channel</keyword>
<feature type="domain" description="Potassium channel" evidence="2">
    <location>
        <begin position="44"/>
        <end position="114"/>
    </location>
</feature>
<keyword evidence="4" id="KW-1185">Reference proteome</keyword>
<evidence type="ECO:0000259" key="2">
    <source>
        <dbReference type="Pfam" id="PF07885"/>
    </source>
</evidence>
<dbReference type="Gene3D" id="1.10.287.70">
    <property type="match status" value="1"/>
</dbReference>
<evidence type="ECO:0000313" key="4">
    <source>
        <dbReference type="Proteomes" id="UP000283003"/>
    </source>
</evidence>
<keyword evidence="3" id="KW-0813">Transport</keyword>
<feature type="transmembrane region" description="Helical" evidence="1">
    <location>
        <begin position="24"/>
        <end position="49"/>
    </location>
</feature>
<evidence type="ECO:0000256" key="1">
    <source>
        <dbReference type="SAM" id="Phobius"/>
    </source>
</evidence>
<keyword evidence="3" id="KW-0406">Ion transport</keyword>
<feature type="transmembrane region" description="Helical" evidence="1">
    <location>
        <begin position="92"/>
        <end position="117"/>
    </location>
</feature>
<keyword evidence="1" id="KW-0812">Transmembrane</keyword>
<dbReference type="SUPFAM" id="SSF81324">
    <property type="entry name" value="Voltage-gated potassium channels"/>
    <property type="match status" value="1"/>
</dbReference>
<name>A0A437GXR6_9SPHN</name>
<dbReference type="Proteomes" id="UP000283003">
    <property type="component" value="Unassembled WGS sequence"/>
</dbReference>
<dbReference type="EMBL" id="RXOL01000003">
    <property type="protein sequence ID" value="RVQ67198.1"/>
    <property type="molecule type" value="Genomic_DNA"/>
</dbReference>
<evidence type="ECO:0000313" key="3">
    <source>
        <dbReference type="EMBL" id="RVQ67198.1"/>
    </source>
</evidence>
<accession>A0A437GXR6</accession>
<dbReference type="Pfam" id="PF07885">
    <property type="entry name" value="Ion_trans_2"/>
    <property type="match status" value="1"/>
</dbReference>
<keyword evidence="1" id="KW-0472">Membrane</keyword>
<dbReference type="GO" id="GO:0034220">
    <property type="term" value="P:monoatomic ion transmembrane transport"/>
    <property type="evidence" value="ECO:0007669"/>
    <property type="project" value="UniProtKB-KW"/>
</dbReference>
<proteinExistence type="predicted"/>
<reference evidence="3 4" key="1">
    <citation type="submission" date="2018-12" db="EMBL/GenBank/DDBJ databases">
        <title>Croceicoccus ponticola sp. nov., a lipolytic bacterium isolated from seawater.</title>
        <authorList>
            <person name="Yoon J.-H."/>
        </authorList>
    </citation>
    <scope>NUCLEOTIDE SEQUENCE [LARGE SCALE GENOMIC DNA]</scope>
    <source>
        <strain evidence="3 4">GM-16</strain>
    </source>
</reference>